<organism evidence="1 2">
    <name type="scientific">Streptomyces cavernicola</name>
    <dbReference type="NCBI Taxonomy" id="3043613"/>
    <lineage>
        <taxon>Bacteria</taxon>
        <taxon>Bacillati</taxon>
        <taxon>Actinomycetota</taxon>
        <taxon>Actinomycetes</taxon>
        <taxon>Kitasatosporales</taxon>
        <taxon>Streptomycetaceae</taxon>
        <taxon>Streptomyces</taxon>
    </lineage>
</organism>
<keyword evidence="2" id="KW-1185">Reference proteome</keyword>
<dbReference type="Proteomes" id="UP001223978">
    <property type="component" value="Unassembled WGS sequence"/>
</dbReference>
<reference evidence="1 2" key="1">
    <citation type="submission" date="2023-05" db="EMBL/GenBank/DDBJ databases">
        <title>Draft genome sequence of Streptomyces sp. B-S-A6 isolated from a cave soil in Thailand.</title>
        <authorList>
            <person name="Chamroensaksri N."/>
            <person name="Muangham S."/>
        </authorList>
    </citation>
    <scope>NUCLEOTIDE SEQUENCE [LARGE SCALE GENOMIC DNA]</scope>
    <source>
        <strain evidence="1 2">B-S-A6</strain>
    </source>
</reference>
<name>A0ABT6SMN4_9ACTN</name>
<dbReference type="EMBL" id="JASCIQ010000078">
    <property type="protein sequence ID" value="MDI3409450.1"/>
    <property type="molecule type" value="Genomic_DNA"/>
</dbReference>
<gene>
    <name evidence="1" type="ORF">QIS96_37230</name>
</gene>
<evidence type="ECO:0000313" key="2">
    <source>
        <dbReference type="Proteomes" id="UP001223978"/>
    </source>
</evidence>
<accession>A0ABT6SMN4</accession>
<dbReference type="SUPFAM" id="SSF89372">
    <property type="entry name" value="Fucose-specific lectin"/>
    <property type="match status" value="1"/>
</dbReference>
<proteinExistence type="predicted"/>
<dbReference type="RefSeq" id="WP_282547317.1">
    <property type="nucleotide sequence ID" value="NZ_JASCIQ010000078.1"/>
</dbReference>
<protein>
    <submittedName>
        <fullName evidence="1">Uncharacterized protein</fullName>
    </submittedName>
</protein>
<evidence type="ECO:0000313" key="1">
    <source>
        <dbReference type="EMBL" id="MDI3409450.1"/>
    </source>
</evidence>
<sequence>MTDDAQQGTEQQDDQNLWRAMYTAEHGWSPGVAFADHLSIAAPALAEVDGTLYCAHRGARQGGRKQLPLRWTSFTPSSVRPFVAALEKASAPLPEDATAEQQAKRQQDVEAAADALAQARKWAPDAYADFIHTSETPALVNDHGTLRMVFTQLGTYGYYDDEDGNRSSLWETHLELSDGEARWAEPTEIPTWGQMALAPGLAVFNGAVHLVYVDLHNQYVQHLVRGAEGQWEPAVTPDALAAYEQASTAAIQALADNDDRAPLDALPDPPLPYRGETLDWLIQDAIDKHGWPGNAALAVHDGALHLLLRADPGPNFLAEDGETELQGGDLLHAVFDGTTWTYAPEASSQADPQPLVSRRGAALATYDGKLHAVFPAVEGDKLLHTTWTRNEGWTSPAKLEGHDSNNTPALLPYKEGPAGAEREALLLVHRGVDRYVPPTPPVPPLPPSIEDVASRGKTVTGTTVTDHANGAWSRLRHDISLTPATLKNGKSALIATWDAVAEYYWGFGWYRDKGTRFSTVRVDRGTLWIRKPGALGLHSYADFGGGEFSNGHFRVDVLITDLEPGTYEIELSSSNTQKTGGYWWDEHLFNGRTDREYWTAITPSSSHATITI</sequence>
<comment type="caution">
    <text evidence="1">The sequence shown here is derived from an EMBL/GenBank/DDBJ whole genome shotgun (WGS) entry which is preliminary data.</text>
</comment>